<dbReference type="AlphaFoldDB" id="A0A2Y9JZ31"/>
<evidence type="ECO:0000313" key="18">
    <source>
        <dbReference type="RefSeq" id="XP_022362792.1"/>
    </source>
</evidence>
<dbReference type="GO" id="GO:0005886">
    <property type="term" value="C:plasma membrane"/>
    <property type="evidence" value="ECO:0007669"/>
    <property type="project" value="UniProtKB-SubCell"/>
</dbReference>
<dbReference type="RefSeq" id="XP_022362791.1">
    <property type="nucleotide sequence ID" value="XM_022507083.1"/>
</dbReference>
<organism evidence="14 16">
    <name type="scientific">Enhydra lutris kenyoni</name>
    <name type="common">northern sea otter</name>
    <dbReference type="NCBI Taxonomy" id="391180"/>
    <lineage>
        <taxon>Eukaryota</taxon>
        <taxon>Metazoa</taxon>
        <taxon>Chordata</taxon>
        <taxon>Craniata</taxon>
        <taxon>Vertebrata</taxon>
        <taxon>Euteleostomi</taxon>
        <taxon>Mammalia</taxon>
        <taxon>Eutheria</taxon>
        <taxon>Laurasiatheria</taxon>
        <taxon>Carnivora</taxon>
        <taxon>Caniformia</taxon>
        <taxon>Musteloidea</taxon>
        <taxon>Mustelidae</taxon>
        <taxon>Lutrinae</taxon>
        <taxon>Enhydra</taxon>
    </lineage>
</organism>
<keyword evidence="6" id="KW-1015">Disulfide bond</keyword>
<gene>
    <name evidence="15 16 17 18" type="primary">LOC111149804</name>
</gene>
<dbReference type="CDD" id="cd23554">
    <property type="entry name" value="TFP_LU_ECD_CD59"/>
    <property type="match status" value="1"/>
</dbReference>
<dbReference type="OrthoDB" id="10011411at2759"/>
<proteinExistence type="predicted"/>
<name>A0A2Y9JZ31_ENHLU</name>
<evidence type="ECO:0000256" key="3">
    <source>
        <dbReference type="ARBA" id="ARBA00022622"/>
    </source>
</evidence>
<comment type="subunit">
    <text evidence="2">Interacts with T-cell surface antigen CD2.</text>
</comment>
<dbReference type="InterPro" id="IPR045860">
    <property type="entry name" value="Snake_toxin-like_sf"/>
</dbReference>
<dbReference type="RefSeq" id="XP_022362792.1">
    <property type="nucleotide sequence ID" value="XM_022507084.1"/>
</dbReference>
<dbReference type="PANTHER" id="PTHR10036">
    <property type="entry name" value="CD59 GLYCOPROTEIN"/>
    <property type="match status" value="1"/>
</dbReference>
<dbReference type="KEGG" id="elk:111149804"/>
<evidence type="ECO:0000259" key="13">
    <source>
        <dbReference type="SMART" id="SM00134"/>
    </source>
</evidence>
<evidence type="ECO:0000256" key="12">
    <source>
        <dbReference type="SAM" id="SignalP"/>
    </source>
</evidence>
<evidence type="ECO:0000313" key="15">
    <source>
        <dbReference type="RefSeq" id="XP_022362789.1"/>
    </source>
</evidence>
<evidence type="ECO:0000313" key="17">
    <source>
        <dbReference type="RefSeq" id="XP_022362791.1"/>
    </source>
</evidence>
<reference evidence="15 16" key="1">
    <citation type="submission" date="2025-04" db="UniProtKB">
        <authorList>
            <consortium name="RefSeq"/>
        </authorList>
    </citation>
    <scope>IDENTIFICATION</scope>
    <source>
        <tissue evidence="15 16">Blood</tissue>
    </source>
</reference>
<feature type="signal peptide" evidence="12">
    <location>
        <begin position="1"/>
        <end position="22"/>
    </location>
</feature>
<keyword evidence="4 12" id="KW-0732">Signal</keyword>
<keyword evidence="3" id="KW-0336">GPI-anchor</keyword>
<dbReference type="RefSeq" id="XP_022362790.1">
    <property type="nucleotide sequence ID" value="XM_022507082.1"/>
</dbReference>
<dbReference type="PANTHER" id="PTHR10036:SF24">
    <property type="entry name" value="CD59 GLYCOPROTEIN"/>
    <property type="match status" value="1"/>
</dbReference>
<dbReference type="SUPFAM" id="SSF57302">
    <property type="entry name" value="Snake toxin-like"/>
    <property type="match status" value="1"/>
</dbReference>
<dbReference type="Pfam" id="PF25152">
    <property type="entry name" value="CD59"/>
    <property type="match status" value="1"/>
</dbReference>
<evidence type="ECO:0000256" key="5">
    <source>
        <dbReference type="ARBA" id="ARBA00023136"/>
    </source>
</evidence>
<dbReference type="InterPro" id="IPR056949">
    <property type="entry name" value="CD59"/>
</dbReference>
<evidence type="ECO:0000256" key="4">
    <source>
        <dbReference type="ARBA" id="ARBA00022729"/>
    </source>
</evidence>
<sequence length="117" mass="12769">MGSKGGFILLLILAVLCRSGHSLTCYTCIDNETCNKTAVCSVNHDACLLVKADPRLFYRQCWKFDDCSYLSISKALGLKKLEYSCCQKDLCNGSARVSGMTALMLFPLLAAALTLCL</sequence>
<keyword evidence="7" id="KW-0325">Glycoprotein</keyword>
<keyword evidence="8" id="KW-0449">Lipoprotein</keyword>
<dbReference type="InterPro" id="IPR016054">
    <property type="entry name" value="LY6_UPA_recep-like"/>
</dbReference>
<dbReference type="RefSeq" id="XP_022362789.1">
    <property type="nucleotide sequence ID" value="XM_022507081.1"/>
</dbReference>
<keyword evidence="5" id="KW-0472">Membrane</keyword>
<evidence type="ECO:0000256" key="8">
    <source>
        <dbReference type="ARBA" id="ARBA00023288"/>
    </source>
</evidence>
<dbReference type="GeneID" id="111149804"/>
<evidence type="ECO:0000313" key="16">
    <source>
        <dbReference type="RefSeq" id="XP_022362790.1"/>
    </source>
</evidence>
<dbReference type="Proteomes" id="UP000248482">
    <property type="component" value="Unplaced"/>
</dbReference>
<evidence type="ECO:0000256" key="7">
    <source>
        <dbReference type="ARBA" id="ARBA00023180"/>
    </source>
</evidence>
<evidence type="ECO:0000256" key="10">
    <source>
        <dbReference type="ARBA" id="ARBA00031590"/>
    </source>
</evidence>
<evidence type="ECO:0000256" key="2">
    <source>
        <dbReference type="ARBA" id="ARBA00011481"/>
    </source>
</evidence>
<dbReference type="GO" id="GO:0098552">
    <property type="term" value="C:side of membrane"/>
    <property type="evidence" value="ECO:0007669"/>
    <property type="project" value="UniProtKB-KW"/>
</dbReference>
<keyword evidence="14" id="KW-1185">Reference proteome</keyword>
<evidence type="ECO:0000256" key="9">
    <source>
        <dbReference type="ARBA" id="ARBA00029920"/>
    </source>
</evidence>
<evidence type="ECO:0000256" key="6">
    <source>
        <dbReference type="ARBA" id="ARBA00023157"/>
    </source>
</evidence>
<dbReference type="SMART" id="SM00134">
    <property type="entry name" value="LU"/>
    <property type="match status" value="1"/>
</dbReference>
<protein>
    <recommendedName>
        <fullName evidence="10">MAC-inhibitory protein</fullName>
    </recommendedName>
    <alternativeName>
        <fullName evidence="11">Membrane attack complex inhibition factor</fullName>
    </alternativeName>
    <alternativeName>
        <fullName evidence="9">Protectin</fullName>
    </alternativeName>
</protein>
<accession>A0A2Y9JZ31</accession>
<feature type="chain" id="PRO_5044582995" description="MAC-inhibitory protein" evidence="12">
    <location>
        <begin position="23"/>
        <end position="117"/>
    </location>
</feature>
<evidence type="ECO:0000256" key="1">
    <source>
        <dbReference type="ARBA" id="ARBA00004609"/>
    </source>
</evidence>
<evidence type="ECO:0000256" key="11">
    <source>
        <dbReference type="ARBA" id="ARBA00031867"/>
    </source>
</evidence>
<comment type="subcellular location">
    <subcellularLocation>
        <location evidence="1">Cell membrane</location>
        <topology evidence="1">Lipid-anchor</topology>
        <topology evidence="1">GPI-anchor</topology>
    </subcellularLocation>
</comment>
<dbReference type="Gene3D" id="2.10.60.10">
    <property type="entry name" value="CD59"/>
    <property type="match status" value="1"/>
</dbReference>
<dbReference type="STRING" id="391180.A0A2Y9JZ31"/>
<feature type="domain" description="UPAR/Ly6" evidence="13">
    <location>
        <begin position="23"/>
        <end position="105"/>
    </location>
</feature>
<evidence type="ECO:0000313" key="14">
    <source>
        <dbReference type="Proteomes" id="UP000248482"/>
    </source>
</evidence>
<dbReference type="GO" id="GO:0001848">
    <property type="term" value="F:complement binding"/>
    <property type="evidence" value="ECO:0007669"/>
    <property type="project" value="TreeGrafter"/>
</dbReference>
<dbReference type="GO" id="GO:0001971">
    <property type="term" value="P:negative regulation of activation of membrane attack complex"/>
    <property type="evidence" value="ECO:0007669"/>
    <property type="project" value="TreeGrafter"/>
</dbReference>